<organism evidence="7 8">
    <name type="scientific">Agathobacter rectalis</name>
    <dbReference type="NCBI Taxonomy" id="39491"/>
    <lineage>
        <taxon>Bacteria</taxon>
        <taxon>Bacillati</taxon>
        <taxon>Bacillota</taxon>
        <taxon>Clostridia</taxon>
        <taxon>Lachnospirales</taxon>
        <taxon>Lachnospiraceae</taxon>
        <taxon>Agathobacter</taxon>
    </lineage>
</organism>
<keyword evidence="5 6" id="KW-0472">Membrane</keyword>
<dbReference type="Proteomes" id="UP000095673">
    <property type="component" value="Unassembled WGS sequence"/>
</dbReference>
<evidence type="ECO:0000313" key="7">
    <source>
        <dbReference type="EMBL" id="CUM82253.1"/>
    </source>
</evidence>
<feature type="transmembrane region" description="Helical" evidence="6">
    <location>
        <begin position="7"/>
        <end position="27"/>
    </location>
</feature>
<accession>A0A173RW62</accession>
<evidence type="ECO:0000256" key="5">
    <source>
        <dbReference type="ARBA" id="ARBA00023136"/>
    </source>
</evidence>
<feature type="transmembrane region" description="Helical" evidence="6">
    <location>
        <begin position="339"/>
        <end position="360"/>
    </location>
</feature>
<dbReference type="EMBL" id="CYXM01000002">
    <property type="protein sequence ID" value="CUM82253.1"/>
    <property type="molecule type" value="Genomic_DNA"/>
</dbReference>
<feature type="transmembrane region" description="Helical" evidence="6">
    <location>
        <begin position="47"/>
        <end position="69"/>
    </location>
</feature>
<evidence type="ECO:0000256" key="1">
    <source>
        <dbReference type="ARBA" id="ARBA00004651"/>
    </source>
</evidence>
<name>A0A173RW62_9FIRM</name>
<feature type="transmembrane region" description="Helical" evidence="6">
    <location>
        <begin position="153"/>
        <end position="176"/>
    </location>
</feature>
<protein>
    <submittedName>
        <fullName evidence="7">Uncharacterized protein</fullName>
    </submittedName>
</protein>
<proteinExistence type="predicted"/>
<feature type="transmembrane region" description="Helical" evidence="6">
    <location>
        <begin position="182"/>
        <end position="203"/>
    </location>
</feature>
<evidence type="ECO:0000256" key="2">
    <source>
        <dbReference type="ARBA" id="ARBA00022475"/>
    </source>
</evidence>
<keyword evidence="3 6" id="KW-0812">Transmembrane</keyword>
<dbReference type="GO" id="GO:0005886">
    <property type="term" value="C:plasma membrane"/>
    <property type="evidence" value="ECO:0007669"/>
    <property type="project" value="UniProtKB-SubCell"/>
</dbReference>
<feature type="transmembrane region" description="Helical" evidence="6">
    <location>
        <begin position="458"/>
        <end position="482"/>
    </location>
</feature>
<dbReference type="InterPro" id="IPR050833">
    <property type="entry name" value="Poly_Biosynth_Transport"/>
</dbReference>
<evidence type="ECO:0000256" key="4">
    <source>
        <dbReference type="ARBA" id="ARBA00022989"/>
    </source>
</evidence>
<comment type="subcellular location">
    <subcellularLocation>
        <location evidence="1">Cell membrane</location>
        <topology evidence="1">Multi-pass membrane protein</topology>
    </subcellularLocation>
</comment>
<gene>
    <name evidence="7" type="ORF">ERS852580_00721</name>
</gene>
<dbReference type="RefSeq" id="WP_055237364.1">
    <property type="nucleotide sequence ID" value="NZ_CYXM01000002.1"/>
</dbReference>
<dbReference type="PANTHER" id="PTHR30250">
    <property type="entry name" value="PST FAMILY PREDICTED COLANIC ACID TRANSPORTER"/>
    <property type="match status" value="1"/>
</dbReference>
<feature type="transmembrane region" description="Helical" evidence="6">
    <location>
        <begin position="118"/>
        <end position="141"/>
    </location>
</feature>
<feature type="transmembrane region" description="Helical" evidence="6">
    <location>
        <begin position="241"/>
        <end position="259"/>
    </location>
</feature>
<dbReference type="PANTHER" id="PTHR30250:SF26">
    <property type="entry name" value="PSMA PROTEIN"/>
    <property type="match status" value="1"/>
</dbReference>
<sequence>MKTKKNIVNISLPIVQQIVSVLCGLVLPRLIINVYGSQINGLLSSITQFLSFISFMQLGVGAVAQAAWYKPLYEKDTVKVSQIYVSAEKFFRTIAIFFIGYVLILCFVYPRIVNVNFSNLYVILLILIVAVNMFSQYYFGLTNQLLLIADQRAYIPIILQIIVTILNTVISVYLILSGASIHAMKLVTSIIGLITPFFMHIYVNRKYKINRKIRYDEEPIKQKWNGCMQHISSVIMDNADVIVLSIFSTLINVSIYNVYNLVFNGVRQLILAAFNSIQSIYGKSIAEGNMGATNELFSKSEKITHFIIVILFACTMSLCWPFINIYTSSITDADYKAPMFMIIMILSQIIFCMRTIYYTLIKAAGHFKETQGSAFVEMILNLIISIIAVKRYGLVGVAIGTFIASLYRLLYCVNYLKKNILFRKSSYFLKLICKDMGIYILLLLINSKIVFVKNNLGVFFLNALVIFIADIVISLLFEYCYLKITTKIVETRH</sequence>
<evidence type="ECO:0000256" key="3">
    <source>
        <dbReference type="ARBA" id="ARBA00022692"/>
    </source>
</evidence>
<keyword evidence="4 6" id="KW-1133">Transmembrane helix</keyword>
<feature type="transmembrane region" description="Helical" evidence="6">
    <location>
        <begin position="90"/>
        <end position="112"/>
    </location>
</feature>
<evidence type="ECO:0000256" key="6">
    <source>
        <dbReference type="SAM" id="Phobius"/>
    </source>
</evidence>
<keyword evidence="2" id="KW-1003">Cell membrane</keyword>
<feature type="transmembrane region" description="Helical" evidence="6">
    <location>
        <begin position="303"/>
        <end position="327"/>
    </location>
</feature>
<feature type="transmembrane region" description="Helical" evidence="6">
    <location>
        <begin position="395"/>
        <end position="416"/>
    </location>
</feature>
<dbReference type="AlphaFoldDB" id="A0A173RW62"/>
<evidence type="ECO:0000313" key="8">
    <source>
        <dbReference type="Proteomes" id="UP000095673"/>
    </source>
</evidence>
<reference evidence="7 8" key="1">
    <citation type="submission" date="2015-09" db="EMBL/GenBank/DDBJ databases">
        <authorList>
            <consortium name="Pathogen Informatics"/>
        </authorList>
    </citation>
    <scope>NUCLEOTIDE SEQUENCE [LARGE SCALE GENOMIC DNA]</scope>
    <source>
        <strain evidence="7 8">2789STDY5834968</strain>
    </source>
</reference>